<accession>A0ABM7CVZ5</accession>
<dbReference type="RefSeq" id="WP_125465539.1">
    <property type="nucleotide sequence ID" value="NZ_CP034337.1"/>
</dbReference>
<name>A0ABM7CVZ5_9PSED</name>
<evidence type="ECO:0000313" key="1">
    <source>
        <dbReference type="EMBL" id="AZL75661.1"/>
    </source>
</evidence>
<sequence>MLFKDVVSFFDRCHGFQGGRIRSFRYESQSSGKLNIIIGLESQFLNSFSGKCRVELKIFDALEVRSDFLGGRSNEIAEKVIFSPSGVGGYCIAFGCNFLDIPMTLDAIRRRSDCYAIGKAVEVLEVK</sequence>
<reference evidence="1 2" key="1">
    <citation type="submission" date="2018-12" db="EMBL/GenBank/DDBJ databases">
        <authorList>
            <person name="Li S."/>
            <person name="Yang R."/>
            <person name="Chen G."/>
            <person name="Zou L."/>
            <person name="Zhang C."/>
            <person name="Chen Y."/>
            <person name="Liu Z."/>
            <person name="Li Y."/>
            <person name="Yan Y."/>
            <person name="Huang M."/>
            <person name="Chen T."/>
        </authorList>
    </citation>
    <scope>NUCLEOTIDE SEQUENCE [LARGE SCALE GENOMIC DNA]</scope>
    <source>
        <strain evidence="1 2">2014</strain>
    </source>
</reference>
<protein>
    <recommendedName>
        <fullName evidence="3">Immunity protein 50</fullName>
    </recommendedName>
</protein>
<gene>
    <name evidence="1" type="ORF">EI693_22265</name>
</gene>
<evidence type="ECO:0008006" key="3">
    <source>
        <dbReference type="Google" id="ProtNLM"/>
    </source>
</evidence>
<evidence type="ECO:0000313" key="2">
    <source>
        <dbReference type="Proteomes" id="UP000272622"/>
    </source>
</evidence>
<keyword evidence="2" id="KW-1185">Reference proteome</keyword>
<organism evidence="1 2">
    <name type="scientific">Pseudomonas oryziphila</name>
    <dbReference type="NCBI Taxonomy" id="2894079"/>
    <lineage>
        <taxon>Bacteria</taxon>
        <taxon>Pseudomonadati</taxon>
        <taxon>Pseudomonadota</taxon>
        <taxon>Gammaproteobacteria</taxon>
        <taxon>Pseudomonadales</taxon>
        <taxon>Pseudomonadaceae</taxon>
        <taxon>Pseudomonas</taxon>
    </lineage>
</organism>
<dbReference type="EMBL" id="CP034337">
    <property type="protein sequence ID" value="AZL75661.1"/>
    <property type="molecule type" value="Genomic_DNA"/>
</dbReference>
<dbReference type="Proteomes" id="UP000272622">
    <property type="component" value="Chromosome"/>
</dbReference>
<proteinExistence type="predicted"/>